<feature type="signal peptide" evidence="1">
    <location>
        <begin position="1"/>
        <end position="30"/>
    </location>
</feature>
<evidence type="ECO:0000313" key="3">
    <source>
        <dbReference type="Proteomes" id="UP000593943"/>
    </source>
</evidence>
<feature type="chain" id="PRO_5032934116" description="Lipoprotein" evidence="1">
    <location>
        <begin position="31"/>
        <end position="256"/>
    </location>
</feature>
<sequence>MIPRKKYRKAHHIVAIAVCVSLLMVSSSCGNTVSETKNGNTTAQSDDIGRMMSDGVGEKAASSLSEYIDQSIRMVESSQQLKEFDPSGDASRRILKVLERAKSQGGVSVSDYESVWADYKQCMVDRGYEDIKLIKESNGIYKEAPHRAGTEEQNARYGQDMLECGTLTYATIADVYKMQIGNPNLYKNQYEGALDCLRRNDVAPKGYTMDDFRFDLYEAASKDELKLDIYKPEASQCLVANDITVFSEDSVTEELW</sequence>
<dbReference type="PROSITE" id="PS51257">
    <property type="entry name" value="PROKAR_LIPOPROTEIN"/>
    <property type="match status" value="1"/>
</dbReference>
<evidence type="ECO:0008006" key="4">
    <source>
        <dbReference type="Google" id="ProtNLM"/>
    </source>
</evidence>
<accession>A0A7L9SLT9</accession>
<organism evidence="2 3">
    <name type="scientific">Bifidobacterium eulemuris</name>
    <dbReference type="NCBI Taxonomy" id="1765219"/>
    <lineage>
        <taxon>Bacteria</taxon>
        <taxon>Bacillati</taxon>
        <taxon>Actinomycetota</taxon>
        <taxon>Actinomycetes</taxon>
        <taxon>Bifidobacteriales</taxon>
        <taxon>Bifidobacteriaceae</taxon>
        <taxon>Bifidobacterium</taxon>
    </lineage>
</organism>
<evidence type="ECO:0000313" key="2">
    <source>
        <dbReference type="EMBL" id="QOL31318.1"/>
    </source>
</evidence>
<dbReference type="Proteomes" id="UP000593943">
    <property type="component" value="Chromosome"/>
</dbReference>
<proteinExistence type="predicted"/>
<evidence type="ECO:0000256" key="1">
    <source>
        <dbReference type="SAM" id="SignalP"/>
    </source>
</evidence>
<reference evidence="2 3" key="1">
    <citation type="submission" date="2020-10" db="EMBL/GenBank/DDBJ databases">
        <title>Genome sequencing of Bifidobacterium eulemuris_DSMZ_100216.</title>
        <authorList>
            <person name="Kim J."/>
        </authorList>
    </citation>
    <scope>NUCLEOTIDE SEQUENCE [LARGE SCALE GENOMIC DNA]</scope>
    <source>
        <strain evidence="2 3">DSM 100216</strain>
    </source>
</reference>
<keyword evidence="1" id="KW-0732">Signal</keyword>
<dbReference type="OrthoDB" id="3230671at2"/>
<dbReference type="KEGG" id="beu:BE0216_01725"/>
<dbReference type="EMBL" id="CP062938">
    <property type="protein sequence ID" value="QOL31318.1"/>
    <property type="molecule type" value="Genomic_DNA"/>
</dbReference>
<gene>
    <name evidence="2" type="ORF">BE0216_01725</name>
</gene>
<dbReference type="RefSeq" id="WP_143249267.1">
    <property type="nucleotide sequence ID" value="NZ_CP062938.1"/>
</dbReference>
<protein>
    <recommendedName>
        <fullName evidence="4">Lipoprotein</fullName>
    </recommendedName>
</protein>
<dbReference type="AlphaFoldDB" id="A0A7L9SLT9"/>
<name>A0A7L9SLT9_9BIFI</name>
<keyword evidence="3" id="KW-1185">Reference proteome</keyword>